<dbReference type="EMBL" id="ANIZ01001800">
    <property type="protein sequence ID" value="ETI44683.1"/>
    <property type="molecule type" value="Genomic_DNA"/>
</dbReference>
<accession>V9F1P1</accession>
<dbReference type="Gene3D" id="3.10.450.10">
    <property type="match status" value="1"/>
</dbReference>
<evidence type="ECO:0008006" key="3">
    <source>
        <dbReference type="Google" id="ProtNLM"/>
    </source>
</evidence>
<dbReference type="Proteomes" id="UP000018721">
    <property type="component" value="Unassembled WGS sequence"/>
</dbReference>
<name>V9F1P1_PHYNI</name>
<proteinExistence type="predicted"/>
<comment type="caution">
    <text evidence="1">The sequence shown here is derived from an EMBL/GenBank/DDBJ whole genome shotgun (WGS) entry which is preliminary data.</text>
</comment>
<organism evidence="1 2">
    <name type="scientific">Phytophthora nicotianae P1569</name>
    <dbReference type="NCBI Taxonomy" id="1317065"/>
    <lineage>
        <taxon>Eukaryota</taxon>
        <taxon>Sar</taxon>
        <taxon>Stramenopiles</taxon>
        <taxon>Oomycota</taxon>
        <taxon>Peronosporomycetes</taxon>
        <taxon>Peronosporales</taxon>
        <taxon>Peronosporaceae</taxon>
        <taxon>Phytophthora</taxon>
    </lineage>
</organism>
<dbReference type="eggNOG" id="ENOG502SV7X">
    <property type="taxonomic scope" value="Eukaryota"/>
</dbReference>
<sequence>MRRFINLKIAVEIRRRSVSLEKKLKNRQCWKKITQSSIARTTTTTATMSRAQFLLSLLVVLCALLTATEAATYHLVGQWMPATKNTATENLLIEALQKKNPSLKSQICFTEVTAIEQQIVNGIHFRYHVRGCEAATPGRCNSGTCATEKKFNVELFVQPWANVVQVMSTVDVQ</sequence>
<keyword evidence="2" id="KW-1185">Reference proteome</keyword>
<dbReference type="HOGENOM" id="CLU_132355_0_0_1"/>
<dbReference type="SUPFAM" id="SSF54403">
    <property type="entry name" value="Cystatin/monellin"/>
    <property type="match status" value="1"/>
</dbReference>
<dbReference type="AlphaFoldDB" id="V9F1P1"/>
<gene>
    <name evidence="1" type="ORF">F443_10639</name>
</gene>
<evidence type="ECO:0000313" key="1">
    <source>
        <dbReference type="EMBL" id="ETI44683.1"/>
    </source>
</evidence>
<evidence type="ECO:0000313" key="2">
    <source>
        <dbReference type="Proteomes" id="UP000018721"/>
    </source>
</evidence>
<protein>
    <recommendedName>
        <fullName evidence="3">Cystatin domain-containing protein</fullName>
    </recommendedName>
</protein>
<dbReference type="OrthoDB" id="104689at2759"/>
<reference evidence="1 2" key="1">
    <citation type="submission" date="2013-11" db="EMBL/GenBank/DDBJ databases">
        <title>The Genome Sequence of Phytophthora parasitica P1569.</title>
        <authorList>
            <consortium name="The Broad Institute Genomics Platform"/>
            <person name="Russ C."/>
            <person name="Tyler B."/>
            <person name="Panabieres F."/>
            <person name="Shan W."/>
            <person name="Tripathy S."/>
            <person name="Grunwald N."/>
            <person name="Machado M."/>
            <person name="Johnson C.S."/>
            <person name="Arredondo F."/>
            <person name="Hong C."/>
            <person name="Coffey M."/>
            <person name="Young S.K."/>
            <person name="Zeng Q."/>
            <person name="Gargeya S."/>
            <person name="Fitzgerald M."/>
            <person name="Abouelleil A."/>
            <person name="Alvarado L."/>
            <person name="Chapman S.B."/>
            <person name="Gainer-Dewar J."/>
            <person name="Goldberg J."/>
            <person name="Griggs A."/>
            <person name="Gujja S."/>
            <person name="Hansen M."/>
            <person name="Howarth C."/>
            <person name="Imamovic A."/>
            <person name="Ireland A."/>
            <person name="Larimer J."/>
            <person name="McCowan C."/>
            <person name="Murphy C."/>
            <person name="Pearson M."/>
            <person name="Poon T.W."/>
            <person name="Priest M."/>
            <person name="Roberts A."/>
            <person name="Saif S."/>
            <person name="Shea T."/>
            <person name="Sykes S."/>
            <person name="Wortman J."/>
            <person name="Nusbaum C."/>
            <person name="Birren B."/>
        </authorList>
    </citation>
    <scope>NUCLEOTIDE SEQUENCE [LARGE SCALE GENOMIC DNA]</scope>
    <source>
        <strain evidence="1 2">P1569</strain>
    </source>
</reference>
<dbReference type="InterPro" id="IPR046350">
    <property type="entry name" value="Cystatin_sf"/>
</dbReference>